<dbReference type="PANTHER" id="PTHR12677">
    <property type="entry name" value="GOLGI APPARATUS MEMBRANE PROTEIN TVP38-RELATED"/>
    <property type="match status" value="1"/>
</dbReference>
<name>A0A963YY98_9PROT</name>
<feature type="domain" description="VTT" evidence="7">
    <location>
        <begin position="23"/>
        <end position="139"/>
    </location>
</feature>
<evidence type="ECO:0000256" key="4">
    <source>
        <dbReference type="ARBA" id="ARBA00022989"/>
    </source>
</evidence>
<dbReference type="InterPro" id="IPR015414">
    <property type="entry name" value="TMEM64"/>
</dbReference>
<evidence type="ECO:0000256" key="6">
    <source>
        <dbReference type="RuleBase" id="RU366058"/>
    </source>
</evidence>
<evidence type="ECO:0000256" key="1">
    <source>
        <dbReference type="ARBA" id="ARBA00004651"/>
    </source>
</evidence>
<evidence type="ECO:0000259" key="7">
    <source>
        <dbReference type="Pfam" id="PF09335"/>
    </source>
</evidence>
<dbReference type="AlphaFoldDB" id="A0A963YY98"/>
<dbReference type="PANTHER" id="PTHR12677:SF59">
    <property type="entry name" value="GOLGI APPARATUS MEMBRANE PROTEIN TVP38-RELATED"/>
    <property type="match status" value="1"/>
</dbReference>
<keyword evidence="2 6" id="KW-1003">Cell membrane</keyword>
<sequence>MGHGIEGEVIFVLGGALLTAAGLPRQAVAFAGGYAFGLKMGLALAMLAQILGCVADFYWARAIAREWVRARVGKRLAKLDDRLSAQPFTASLTLRLLPIGNNVLLSLLAGLSSVSAPAFLIASAIGYVPQTMIFALLGSGVQVSHTTQIVLAVALFVLSAGFGLLLMRRWKPVQAA</sequence>
<protein>
    <recommendedName>
        <fullName evidence="6">TVP38/TMEM64 family membrane protein</fullName>
    </recommendedName>
</protein>
<evidence type="ECO:0000313" key="9">
    <source>
        <dbReference type="Proteomes" id="UP000721844"/>
    </source>
</evidence>
<feature type="transmembrane region" description="Helical" evidence="6">
    <location>
        <begin position="41"/>
        <end position="59"/>
    </location>
</feature>
<feature type="transmembrane region" description="Helical" evidence="6">
    <location>
        <begin position="103"/>
        <end position="128"/>
    </location>
</feature>
<dbReference type="Proteomes" id="UP000721844">
    <property type="component" value="Unassembled WGS sequence"/>
</dbReference>
<comment type="caution">
    <text evidence="8">The sequence shown here is derived from an EMBL/GenBank/DDBJ whole genome shotgun (WGS) entry which is preliminary data.</text>
</comment>
<accession>A0A963YY98</accession>
<feature type="transmembrane region" description="Helical" evidence="6">
    <location>
        <begin position="148"/>
        <end position="167"/>
    </location>
</feature>
<dbReference type="GO" id="GO:0005886">
    <property type="term" value="C:plasma membrane"/>
    <property type="evidence" value="ECO:0007669"/>
    <property type="project" value="UniProtKB-SubCell"/>
</dbReference>
<keyword evidence="3 6" id="KW-0812">Transmembrane</keyword>
<dbReference type="InterPro" id="IPR032816">
    <property type="entry name" value="VTT_dom"/>
</dbReference>
<evidence type="ECO:0000256" key="3">
    <source>
        <dbReference type="ARBA" id="ARBA00022692"/>
    </source>
</evidence>
<comment type="similarity">
    <text evidence="6">Belongs to the TVP38/TMEM64 family.</text>
</comment>
<organism evidence="8 9">
    <name type="scientific">Acidisoma cellulosilyticum</name>
    <dbReference type="NCBI Taxonomy" id="2802395"/>
    <lineage>
        <taxon>Bacteria</taxon>
        <taxon>Pseudomonadati</taxon>
        <taxon>Pseudomonadota</taxon>
        <taxon>Alphaproteobacteria</taxon>
        <taxon>Acetobacterales</taxon>
        <taxon>Acidocellaceae</taxon>
        <taxon>Acidisoma</taxon>
    </lineage>
</organism>
<comment type="caution">
    <text evidence="6">Lacks conserved residue(s) required for the propagation of feature annotation.</text>
</comment>
<comment type="subcellular location">
    <subcellularLocation>
        <location evidence="1 6">Cell membrane</location>
        <topology evidence="1 6">Multi-pass membrane protein</topology>
    </subcellularLocation>
</comment>
<gene>
    <name evidence="8" type="ORF">ACELLULO517_04140</name>
</gene>
<reference evidence="8 9" key="1">
    <citation type="journal article" date="2021" name="Microorganisms">
        <title>Acidisoma silvae sp. nov. and Acidisomacellulosilytica sp. nov., Two Acidophilic Bacteria Isolated from Decaying Wood, Hydrolyzing Cellulose and Producing Poly-3-hydroxybutyrate.</title>
        <authorList>
            <person name="Mieszkin S."/>
            <person name="Pouder E."/>
            <person name="Uroz S."/>
            <person name="Simon-Colin C."/>
            <person name="Alain K."/>
        </authorList>
    </citation>
    <scope>NUCLEOTIDE SEQUENCE [LARGE SCALE GENOMIC DNA]</scope>
    <source>
        <strain evidence="8 9">HW T5.17</strain>
    </source>
</reference>
<dbReference type="Pfam" id="PF09335">
    <property type="entry name" value="VTT_dom"/>
    <property type="match status" value="1"/>
</dbReference>
<keyword evidence="9" id="KW-1185">Reference proteome</keyword>
<keyword evidence="4 6" id="KW-1133">Transmembrane helix</keyword>
<dbReference type="EMBL" id="JAESVA010000001">
    <property type="protein sequence ID" value="MCB8879411.1"/>
    <property type="molecule type" value="Genomic_DNA"/>
</dbReference>
<evidence type="ECO:0000313" key="8">
    <source>
        <dbReference type="EMBL" id="MCB8879411.1"/>
    </source>
</evidence>
<evidence type="ECO:0000256" key="2">
    <source>
        <dbReference type="ARBA" id="ARBA00022475"/>
    </source>
</evidence>
<proteinExistence type="inferred from homology"/>
<keyword evidence="5 6" id="KW-0472">Membrane</keyword>
<evidence type="ECO:0000256" key="5">
    <source>
        <dbReference type="ARBA" id="ARBA00023136"/>
    </source>
</evidence>